<dbReference type="Proteomes" id="UP000018208">
    <property type="component" value="Unassembled WGS sequence"/>
</dbReference>
<dbReference type="EMBL" id="KI546166">
    <property type="protein sequence ID" value="EST42138.1"/>
    <property type="molecule type" value="Genomic_DNA"/>
</dbReference>
<dbReference type="AlphaFoldDB" id="V6LD08"/>
<reference evidence="2" key="2">
    <citation type="submission" date="2020-12" db="EMBL/GenBank/DDBJ databases">
        <title>New Spironucleus salmonicida genome in near-complete chromosomes.</title>
        <authorList>
            <person name="Xu F."/>
            <person name="Kurt Z."/>
            <person name="Jimenez-Gonzalez A."/>
            <person name="Astvaldsson A."/>
            <person name="Andersson J.O."/>
            <person name="Svard S.G."/>
        </authorList>
    </citation>
    <scope>NUCLEOTIDE SEQUENCE</scope>
    <source>
        <strain evidence="2">ATCC 50377</strain>
    </source>
</reference>
<accession>V6LD08</accession>
<gene>
    <name evidence="1" type="ORF">SS50377_18446</name>
    <name evidence="2" type="ORF">SS50377_22367</name>
</gene>
<sequence>MSIQDLQYQLYKQKEVFIKDPLFLNKNSQFSYDQKLFYNINFPQEVVSNNDYQQTITELEERAFFYSQDPEFKMAFLSARADPESIFYSKVPIDLAKINTISYQMFKVHVEKVQDFNQKQFLLQTLQWNFDTLDSFILSRDSETIIKDLQNKQTQNLCRNYRLKNLNNYKKPINYSKQKQLQDLLEYQNREKEFRQSEIVLEDQLEIQYLKSQKLDSISELKKADLKDLLEISDSQKIIQLPKQAKHKRTPFKLQEVNNNQNSSSNSIYANMDDLLQTSITQPKTLTNKLQK</sequence>
<reference evidence="1 2" key="1">
    <citation type="journal article" date="2014" name="PLoS Genet.">
        <title>The Genome of Spironucleus salmonicida Highlights a Fish Pathogen Adapted to Fluctuating Environments.</title>
        <authorList>
            <person name="Xu F."/>
            <person name="Jerlstrom-Hultqvist J."/>
            <person name="Einarsson E."/>
            <person name="Astvaldsson A."/>
            <person name="Svard S.G."/>
            <person name="Andersson J.O."/>
        </authorList>
    </citation>
    <scope>NUCLEOTIDE SEQUENCE</scope>
    <source>
        <strain evidence="2">ATCC 50377</strain>
    </source>
</reference>
<dbReference type="VEuPathDB" id="GiardiaDB:SS50377_22367"/>
<organism evidence="1">
    <name type="scientific">Spironucleus salmonicida</name>
    <dbReference type="NCBI Taxonomy" id="348837"/>
    <lineage>
        <taxon>Eukaryota</taxon>
        <taxon>Metamonada</taxon>
        <taxon>Diplomonadida</taxon>
        <taxon>Hexamitidae</taxon>
        <taxon>Hexamitinae</taxon>
        <taxon>Spironucleus</taxon>
    </lineage>
</organism>
<protein>
    <submittedName>
        <fullName evidence="1">Uncharacterized protein</fullName>
    </submittedName>
</protein>
<dbReference type="EMBL" id="AUWU02000003">
    <property type="protein sequence ID" value="KAH0574752.1"/>
    <property type="molecule type" value="Genomic_DNA"/>
</dbReference>
<evidence type="ECO:0000313" key="2">
    <source>
        <dbReference type="EMBL" id="KAH0574752.1"/>
    </source>
</evidence>
<name>V6LD08_9EUKA</name>
<evidence type="ECO:0000313" key="3">
    <source>
        <dbReference type="Proteomes" id="UP000018208"/>
    </source>
</evidence>
<keyword evidence="3" id="KW-1185">Reference proteome</keyword>
<proteinExistence type="predicted"/>
<evidence type="ECO:0000313" key="1">
    <source>
        <dbReference type="EMBL" id="EST42138.1"/>
    </source>
</evidence>